<keyword evidence="6 8" id="KW-1133">Transmembrane helix</keyword>
<feature type="domain" description="ABC transmembrane type-1" evidence="9">
    <location>
        <begin position="18"/>
        <end position="207"/>
    </location>
</feature>
<evidence type="ECO:0000256" key="4">
    <source>
        <dbReference type="ARBA" id="ARBA00022692"/>
    </source>
</evidence>
<keyword evidence="2 8" id="KW-0813">Transport</keyword>
<dbReference type="SUPFAM" id="SSF161098">
    <property type="entry name" value="MetI-like"/>
    <property type="match status" value="1"/>
</dbReference>
<proteinExistence type="inferred from homology"/>
<dbReference type="GO" id="GO:0006865">
    <property type="term" value="P:amino acid transport"/>
    <property type="evidence" value="ECO:0007669"/>
    <property type="project" value="UniProtKB-KW"/>
</dbReference>
<dbReference type="EMBL" id="JACKWY010000001">
    <property type="protein sequence ID" value="MBB6713321.1"/>
    <property type="molecule type" value="Genomic_DNA"/>
</dbReference>
<dbReference type="Proteomes" id="UP000198597">
    <property type="component" value="Unassembled WGS sequence"/>
</dbReference>
<name>A0A1H0Q5H5_9CLOT</name>
<keyword evidence="5" id="KW-0029">Amino-acid transport</keyword>
<protein>
    <submittedName>
        <fullName evidence="10">Amino acid ABC transporter permease</fullName>
    </submittedName>
    <submittedName>
        <fullName evidence="11">Polar amino acid transport system permease protein</fullName>
    </submittedName>
</protein>
<evidence type="ECO:0000256" key="7">
    <source>
        <dbReference type="ARBA" id="ARBA00023136"/>
    </source>
</evidence>
<keyword evidence="3" id="KW-1003">Cell membrane</keyword>
<reference evidence="10 13" key="2">
    <citation type="submission" date="2020-08" db="EMBL/GenBank/DDBJ databases">
        <title>Clostridia isolated from Swiss meat.</title>
        <authorList>
            <person name="Wambui J."/>
            <person name="Stevens M.J.A."/>
            <person name="Stephan R."/>
        </authorList>
    </citation>
    <scope>NUCLEOTIDE SEQUENCE [LARGE SCALE GENOMIC DNA]</scope>
    <source>
        <strain evidence="10 13">CM001</strain>
    </source>
</reference>
<evidence type="ECO:0000256" key="5">
    <source>
        <dbReference type="ARBA" id="ARBA00022970"/>
    </source>
</evidence>
<evidence type="ECO:0000313" key="10">
    <source>
        <dbReference type="EMBL" id="MBB6713321.1"/>
    </source>
</evidence>
<dbReference type="CDD" id="cd06261">
    <property type="entry name" value="TM_PBP2"/>
    <property type="match status" value="1"/>
</dbReference>
<dbReference type="InterPro" id="IPR035906">
    <property type="entry name" value="MetI-like_sf"/>
</dbReference>
<feature type="transmembrane region" description="Helical" evidence="8">
    <location>
        <begin position="56"/>
        <end position="76"/>
    </location>
</feature>
<dbReference type="PANTHER" id="PTHR30614">
    <property type="entry name" value="MEMBRANE COMPONENT OF AMINO ACID ABC TRANSPORTER"/>
    <property type="match status" value="1"/>
</dbReference>
<keyword evidence="4 8" id="KW-0812">Transmembrane</keyword>
<gene>
    <name evidence="10" type="ORF">H7E68_01070</name>
    <name evidence="11" type="ORF">SAMN04488529_102191</name>
</gene>
<dbReference type="OrthoDB" id="9787841at2"/>
<evidence type="ECO:0000313" key="12">
    <source>
        <dbReference type="Proteomes" id="UP000198597"/>
    </source>
</evidence>
<accession>A0A1H0Q5H5</accession>
<feature type="transmembrane region" description="Helical" evidence="8">
    <location>
        <begin position="188"/>
        <end position="206"/>
    </location>
</feature>
<dbReference type="Gene3D" id="1.10.3720.10">
    <property type="entry name" value="MetI-like"/>
    <property type="match status" value="1"/>
</dbReference>
<dbReference type="Pfam" id="PF00528">
    <property type="entry name" value="BPD_transp_1"/>
    <property type="match status" value="1"/>
</dbReference>
<evidence type="ECO:0000256" key="1">
    <source>
        <dbReference type="ARBA" id="ARBA00004651"/>
    </source>
</evidence>
<comment type="similarity">
    <text evidence="8">Belongs to the binding-protein-dependent transport system permease family.</text>
</comment>
<dbReference type="FunFam" id="1.10.3720.10:FF:000033">
    <property type="entry name" value="Polar amino acid ABC transporter permease"/>
    <property type="match status" value="1"/>
</dbReference>
<evidence type="ECO:0000313" key="11">
    <source>
        <dbReference type="EMBL" id="SDP11956.1"/>
    </source>
</evidence>
<dbReference type="PROSITE" id="PS50928">
    <property type="entry name" value="ABC_TM1"/>
    <property type="match status" value="1"/>
</dbReference>
<evidence type="ECO:0000256" key="3">
    <source>
        <dbReference type="ARBA" id="ARBA00022475"/>
    </source>
</evidence>
<sequence>MEFMELLKRNLPSLISGLGVTIKIAIVALIIATIVGLILGLMSISKSKILRGISTVYIYIVRGTPLMIQAVFIYFGVAQALGARFDPVLAGILVLAFNAAAYLSEIFRSGIDAVDKGQMEAARSLGLSNSRAMIKVVLPQAVKIMIPSIMNQFIIAIKDTSILSVIGIKELMQSGQIIVGTTYKAFEFYGLVAIMYFIIITILTLISKRVERRLVS</sequence>
<dbReference type="Proteomes" id="UP000585258">
    <property type="component" value="Unassembled WGS sequence"/>
</dbReference>
<evidence type="ECO:0000259" key="9">
    <source>
        <dbReference type="PROSITE" id="PS50928"/>
    </source>
</evidence>
<dbReference type="InterPro" id="IPR043429">
    <property type="entry name" value="ArtM/GltK/GlnP/TcyL/YhdX-like"/>
</dbReference>
<comment type="subcellular location">
    <subcellularLocation>
        <location evidence="1 8">Cell membrane</location>
        <topology evidence="1 8">Multi-pass membrane protein</topology>
    </subcellularLocation>
</comment>
<dbReference type="RefSeq" id="WP_089966922.1">
    <property type="nucleotide sequence ID" value="NZ_FNJM01000002.1"/>
</dbReference>
<organism evidence="11 12">
    <name type="scientific">Clostridium gasigenes</name>
    <dbReference type="NCBI Taxonomy" id="94869"/>
    <lineage>
        <taxon>Bacteria</taxon>
        <taxon>Bacillati</taxon>
        <taxon>Bacillota</taxon>
        <taxon>Clostridia</taxon>
        <taxon>Eubacteriales</taxon>
        <taxon>Clostridiaceae</taxon>
        <taxon>Clostridium</taxon>
    </lineage>
</organism>
<dbReference type="PANTHER" id="PTHR30614:SF46">
    <property type="entry name" value="ABC TRANSPORTER MEMBRANE SPANNING PERMEASE-GLUTAMINE TRANSPORT"/>
    <property type="match status" value="1"/>
</dbReference>
<evidence type="ECO:0000256" key="8">
    <source>
        <dbReference type="RuleBase" id="RU363032"/>
    </source>
</evidence>
<reference evidence="11 12" key="1">
    <citation type="submission" date="2016-10" db="EMBL/GenBank/DDBJ databases">
        <authorList>
            <person name="de Groot N.N."/>
        </authorList>
    </citation>
    <scope>NUCLEOTIDE SEQUENCE [LARGE SCALE GENOMIC DNA]</scope>
    <source>
        <strain evidence="11 12">DSM 12272</strain>
    </source>
</reference>
<dbReference type="NCBIfam" id="TIGR01726">
    <property type="entry name" value="HEQRo_perm_3TM"/>
    <property type="match status" value="1"/>
</dbReference>
<feature type="transmembrane region" description="Helical" evidence="8">
    <location>
        <begin position="20"/>
        <end position="44"/>
    </location>
</feature>
<dbReference type="InterPro" id="IPR010065">
    <property type="entry name" value="AA_ABC_transptr_permease_3TM"/>
</dbReference>
<keyword evidence="12" id="KW-1185">Reference proteome</keyword>
<keyword evidence="7 8" id="KW-0472">Membrane</keyword>
<dbReference type="AlphaFoldDB" id="A0A1H0Q5H5"/>
<evidence type="ECO:0000313" key="13">
    <source>
        <dbReference type="Proteomes" id="UP000585258"/>
    </source>
</evidence>
<dbReference type="STRING" id="94869.SAMN04488529_102191"/>
<feature type="transmembrane region" description="Helical" evidence="8">
    <location>
        <begin position="88"/>
        <end position="107"/>
    </location>
</feature>
<dbReference type="GO" id="GO:0043190">
    <property type="term" value="C:ATP-binding cassette (ABC) transporter complex"/>
    <property type="evidence" value="ECO:0007669"/>
    <property type="project" value="InterPro"/>
</dbReference>
<dbReference type="GO" id="GO:0022857">
    <property type="term" value="F:transmembrane transporter activity"/>
    <property type="evidence" value="ECO:0007669"/>
    <property type="project" value="InterPro"/>
</dbReference>
<evidence type="ECO:0000256" key="2">
    <source>
        <dbReference type="ARBA" id="ARBA00022448"/>
    </source>
</evidence>
<evidence type="ECO:0000256" key="6">
    <source>
        <dbReference type="ARBA" id="ARBA00022989"/>
    </source>
</evidence>
<dbReference type="EMBL" id="FNJM01000002">
    <property type="protein sequence ID" value="SDP11956.1"/>
    <property type="molecule type" value="Genomic_DNA"/>
</dbReference>
<dbReference type="InterPro" id="IPR000515">
    <property type="entry name" value="MetI-like"/>
</dbReference>